<gene>
    <name evidence="2" type="ORF">HJC23_009387</name>
</gene>
<evidence type="ECO:0000256" key="1">
    <source>
        <dbReference type="SAM" id="SignalP"/>
    </source>
</evidence>
<dbReference type="Proteomes" id="UP001516023">
    <property type="component" value="Unassembled WGS sequence"/>
</dbReference>
<dbReference type="EMBL" id="JABMIG020000099">
    <property type="protein sequence ID" value="KAL3792659.1"/>
    <property type="molecule type" value="Genomic_DNA"/>
</dbReference>
<keyword evidence="3" id="KW-1185">Reference proteome</keyword>
<dbReference type="PANTHER" id="PTHR13271">
    <property type="entry name" value="UNCHARACTERIZED PUTATIVE METHYLTRANSFERASE"/>
    <property type="match status" value="1"/>
</dbReference>
<evidence type="ECO:0008006" key="4">
    <source>
        <dbReference type="Google" id="ProtNLM"/>
    </source>
</evidence>
<dbReference type="Gene3D" id="3.90.1410.10">
    <property type="entry name" value="set domain protein methyltransferase, domain 1"/>
    <property type="match status" value="1"/>
</dbReference>
<dbReference type="AlphaFoldDB" id="A0ABD3PYL5"/>
<reference evidence="2 3" key="1">
    <citation type="journal article" date="2020" name="G3 (Bethesda)">
        <title>Improved Reference Genome for Cyclotella cryptica CCMP332, a Model for Cell Wall Morphogenesis, Salinity Adaptation, and Lipid Production in Diatoms (Bacillariophyta).</title>
        <authorList>
            <person name="Roberts W.R."/>
            <person name="Downey K.M."/>
            <person name="Ruck E.C."/>
            <person name="Traller J.C."/>
            <person name="Alverson A.J."/>
        </authorList>
    </citation>
    <scope>NUCLEOTIDE SEQUENCE [LARGE SCALE GENOMIC DNA]</scope>
    <source>
        <strain evidence="2 3">CCMP332</strain>
    </source>
</reference>
<dbReference type="SUPFAM" id="SSF82199">
    <property type="entry name" value="SET domain"/>
    <property type="match status" value="1"/>
</dbReference>
<name>A0ABD3PYL5_9STRA</name>
<keyword evidence="1" id="KW-0732">Signal</keyword>
<protein>
    <recommendedName>
        <fullName evidence="4">SET domain-containing protein</fullName>
    </recommendedName>
</protein>
<evidence type="ECO:0000313" key="3">
    <source>
        <dbReference type="Proteomes" id="UP001516023"/>
    </source>
</evidence>
<comment type="caution">
    <text evidence="2">The sequence shown here is derived from an EMBL/GenBank/DDBJ whole genome shotgun (WGS) entry which is preliminary data.</text>
</comment>
<dbReference type="InterPro" id="IPR046341">
    <property type="entry name" value="SET_dom_sf"/>
</dbReference>
<feature type="signal peptide" evidence="1">
    <location>
        <begin position="1"/>
        <end position="20"/>
    </location>
</feature>
<proteinExistence type="predicted"/>
<evidence type="ECO:0000313" key="2">
    <source>
        <dbReference type="EMBL" id="KAL3792659.1"/>
    </source>
</evidence>
<dbReference type="PANTHER" id="PTHR13271:SF154">
    <property type="entry name" value="GRIP DOMAIN-CONTAINING PROTEIN"/>
    <property type="match status" value="1"/>
</dbReference>
<accession>A0ABD3PYL5</accession>
<sequence length="602" mass="68833">MNHRCLLLLLCHHFLSIASAFQLRLPTPRPPPQSSAITPSSLHYSIDISHNAPRDIPSFRDWASNYGIQTTDGFELIGDNTDIFAVTNQDVPADSALLYVPRELFLTASGAMQELGAAMNGAEHYSLDPSDCAAFYLFVKVLTEYELGEEEGSPWYGWLNSLPRYYSNGASMTDFCFGCLPPYAAGLALAEKTRLRQFVQALADVPFLGYETKGNEDLTRWAYNVVFTRYMELPNGDLCLVPMADYLNHGGAQANAYITYDEEGNCYAYAACDIPAGQPLHICYGDPTNPSSLLARYGFLDESSSATFCKYIINHPSLEVYNLGYPSRMLFYNDGSVSQEVWDVLLYEELAKVSPKEQEIFYQAHINGDEATKQAYHEQYFGQTFASLQSHVNYLINELDELEIGLLTQIDQGRDANRHPRLPLLMRHNEFNSNEQQQAFYRACISGDEATKQSYHNQYYPQTLAALQEHVDGMTKKLNELSVFSWQTDFKRHPRLPLLSKHNEFIWETFELNPQERQAFYQAHITGDETLKQSYHNQYYPQTLAALRKHVDYLNTELEELSEFSWKKDINRHPRLPLLLRHNDFVRSTFELVQQNLDAVSD</sequence>
<organism evidence="2 3">
    <name type="scientific">Cyclotella cryptica</name>
    <dbReference type="NCBI Taxonomy" id="29204"/>
    <lineage>
        <taxon>Eukaryota</taxon>
        <taxon>Sar</taxon>
        <taxon>Stramenopiles</taxon>
        <taxon>Ochrophyta</taxon>
        <taxon>Bacillariophyta</taxon>
        <taxon>Coscinodiscophyceae</taxon>
        <taxon>Thalassiosirophycidae</taxon>
        <taxon>Stephanodiscales</taxon>
        <taxon>Stephanodiscaceae</taxon>
        <taxon>Cyclotella</taxon>
    </lineage>
</organism>
<feature type="chain" id="PRO_5044798952" description="SET domain-containing protein" evidence="1">
    <location>
        <begin position="21"/>
        <end position="602"/>
    </location>
</feature>
<dbReference type="InterPro" id="IPR050600">
    <property type="entry name" value="SETD3_SETD6_MTase"/>
</dbReference>
<dbReference type="CDD" id="cd10527">
    <property type="entry name" value="SET_LSMT"/>
    <property type="match status" value="1"/>
</dbReference>